<feature type="compositionally biased region" description="Polar residues" evidence="1">
    <location>
        <begin position="537"/>
        <end position="550"/>
    </location>
</feature>
<evidence type="ECO:0000256" key="1">
    <source>
        <dbReference type="SAM" id="MobiDB-lite"/>
    </source>
</evidence>
<feature type="compositionally biased region" description="Basic and acidic residues" evidence="1">
    <location>
        <begin position="1"/>
        <end position="22"/>
    </location>
</feature>
<feature type="compositionally biased region" description="Basic and acidic residues" evidence="1">
    <location>
        <begin position="254"/>
        <end position="265"/>
    </location>
</feature>
<organism evidence="2 3">
    <name type="scientific">Klebsormidium nitens</name>
    <name type="common">Green alga</name>
    <name type="synonym">Ulothrix nitens</name>
    <dbReference type="NCBI Taxonomy" id="105231"/>
    <lineage>
        <taxon>Eukaryota</taxon>
        <taxon>Viridiplantae</taxon>
        <taxon>Streptophyta</taxon>
        <taxon>Klebsormidiophyceae</taxon>
        <taxon>Klebsormidiales</taxon>
        <taxon>Klebsormidiaceae</taxon>
        <taxon>Klebsormidium</taxon>
    </lineage>
</organism>
<name>A0A1Y1INP7_KLENI</name>
<feature type="compositionally biased region" description="Low complexity" evidence="1">
    <location>
        <begin position="611"/>
        <end position="635"/>
    </location>
</feature>
<feature type="compositionally biased region" description="Polar residues" evidence="1">
    <location>
        <begin position="557"/>
        <end position="568"/>
    </location>
</feature>
<feature type="compositionally biased region" description="Basic and acidic residues" evidence="1">
    <location>
        <begin position="424"/>
        <end position="435"/>
    </location>
</feature>
<dbReference type="Proteomes" id="UP000054558">
    <property type="component" value="Unassembled WGS sequence"/>
</dbReference>
<reference evidence="2 3" key="1">
    <citation type="journal article" date="2014" name="Nat. Commun.">
        <title>Klebsormidium flaccidum genome reveals primary factors for plant terrestrial adaptation.</title>
        <authorList>
            <person name="Hori K."/>
            <person name="Maruyama F."/>
            <person name="Fujisawa T."/>
            <person name="Togashi T."/>
            <person name="Yamamoto N."/>
            <person name="Seo M."/>
            <person name="Sato S."/>
            <person name="Yamada T."/>
            <person name="Mori H."/>
            <person name="Tajima N."/>
            <person name="Moriyama T."/>
            <person name="Ikeuchi M."/>
            <person name="Watanabe M."/>
            <person name="Wada H."/>
            <person name="Kobayashi K."/>
            <person name="Saito M."/>
            <person name="Masuda T."/>
            <person name="Sasaki-Sekimoto Y."/>
            <person name="Mashiguchi K."/>
            <person name="Awai K."/>
            <person name="Shimojima M."/>
            <person name="Masuda S."/>
            <person name="Iwai M."/>
            <person name="Nobusawa T."/>
            <person name="Narise T."/>
            <person name="Kondo S."/>
            <person name="Saito H."/>
            <person name="Sato R."/>
            <person name="Murakawa M."/>
            <person name="Ihara Y."/>
            <person name="Oshima-Yamada Y."/>
            <person name="Ohtaka K."/>
            <person name="Satoh M."/>
            <person name="Sonobe K."/>
            <person name="Ishii M."/>
            <person name="Ohtani R."/>
            <person name="Kanamori-Sato M."/>
            <person name="Honoki R."/>
            <person name="Miyazaki D."/>
            <person name="Mochizuki H."/>
            <person name="Umetsu J."/>
            <person name="Higashi K."/>
            <person name="Shibata D."/>
            <person name="Kamiya Y."/>
            <person name="Sato N."/>
            <person name="Nakamura Y."/>
            <person name="Tabata S."/>
            <person name="Ida S."/>
            <person name="Kurokawa K."/>
            <person name="Ohta H."/>
        </authorList>
    </citation>
    <scope>NUCLEOTIDE SEQUENCE [LARGE SCALE GENOMIC DNA]</scope>
    <source>
        <strain evidence="2 3">NIES-2285</strain>
    </source>
</reference>
<feature type="compositionally biased region" description="Pro residues" evidence="1">
    <location>
        <begin position="58"/>
        <end position="67"/>
    </location>
</feature>
<sequence length="834" mass="85773">MELMRDAVREPPMARDFFRNASRDVSPQYRWARRSRRSTSSGDREPEASSFRDFAQRPSPPGSPAPAPQVLNRTSSRSKRVEAGAAAPLVPAPASLDRGSVKSGPGRAVGGKPDGAASPRGPLDFPASPVSSPGSVKDAASPAARLTPVRSRRSPSPQQALPGQAPWVPAGSPVAAAGGPRPSSSSRRGGMGQAGAQGSSPPLVGPAAPAARQEAGQAPPKTLVAHEATARSSPALRAGGQGPNRVAGNTAEAAGERAAKPEARGAGRSSTPFRRGLNAIKGRFFSDSRKAASVEISKTQQDLLAQHKVKPAASSGIKESLVHRLTRALQRPGQPARSRFLPAPPAAPLEPPAAPMTAVASPPRASMPRLLEPPKALAARTAPSEEPEQPCAEGHRLEEARVGTAGTMGGAGQGSEVEGPHGNNDQEARVGDRSVESAPCPVRSLDVVAEAGAEGGGGATEGLPPGSQAGPGDVQSSSPKAEMSSANDSNTDSDSDSERTRARFLPRTRSAGAPASQARYASWAQHIPPAVSPAASWDSQSSTEFANTRRPSLAQRLVNSESSGSEQGSPRYARSPLGSPPGAAFGGRPASQPPVTEKFSLPATACPSVVSPEGPLPAASLSSPHQAPASPAPHAAVRRSLDPLGWSSDEDAEEDRGARKREMAAALRQLKSFQSGGTTPHPAQAPLQRSLTDPAAFQVVKRSASPMRTLWRQATAAATSLEGPASSAKRLGLSAAGRALGRSRDPSPCPPGLLASPRRLRPEASPQRVPQGSSSLFEDGPRRQESWGTGLRGAAGAAGAAGRASKTPSRGRPIAAAAAFFRSFTPGRQRAQVF</sequence>
<feature type="region of interest" description="Disordered" evidence="1">
    <location>
        <begin position="717"/>
        <end position="811"/>
    </location>
</feature>
<dbReference type="EMBL" id="DF237636">
    <property type="protein sequence ID" value="GAQ90801.1"/>
    <property type="molecule type" value="Genomic_DNA"/>
</dbReference>
<feature type="region of interest" description="Disordered" evidence="1">
    <location>
        <begin position="1"/>
        <end position="275"/>
    </location>
</feature>
<gene>
    <name evidence="2" type="ORF">KFL_006870020</name>
</gene>
<feature type="compositionally biased region" description="Pro residues" evidence="1">
    <location>
        <begin position="342"/>
        <end position="354"/>
    </location>
</feature>
<accession>A0A1Y1INP7</accession>
<feature type="compositionally biased region" description="Low complexity" evidence="1">
    <location>
        <begin position="792"/>
        <end position="804"/>
    </location>
</feature>
<feature type="compositionally biased region" description="Low complexity" evidence="1">
    <location>
        <begin position="196"/>
        <end position="220"/>
    </location>
</feature>
<evidence type="ECO:0000313" key="3">
    <source>
        <dbReference type="Proteomes" id="UP000054558"/>
    </source>
</evidence>
<feature type="compositionally biased region" description="Low complexity" evidence="1">
    <location>
        <begin position="165"/>
        <end position="188"/>
    </location>
</feature>
<proteinExistence type="predicted"/>
<feature type="region of interest" description="Disordered" evidence="1">
    <location>
        <begin position="329"/>
        <end position="691"/>
    </location>
</feature>
<dbReference type="OMA" id="YPAHELY"/>
<protein>
    <submittedName>
        <fullName evidence="2">Uncharacterized protein</fullName>
    </submittedName>
</protein>
<evidence type="ECO:0000313" key="2">
    <source>
        <dbReference type="EMBL" id="GAQ90801.1"/>
    </source>
</evidence>
<dbReference type="AlphaFoldDB" id="A0A1Y1INP7"/>
<feature type="compositionally biased region" description="Low complexity" evidence="1">
    <location>
        <begin position="83"/>
        <end position="94"/>
    </location>
</feature>
<keyword evidence="3" id="KW-1185">Reference proteome</keyword>